<protein>
    <submittedName>
        <fullName evidence="3">Uncharacterized protein</fullName>
    </submittedName>
</protein>
<evidence type="ECO:0000256" key="2">
    <source>
        <dbReference type="SAM" id="Phobius"/>
    </source>
</evidence>
<feature type="region of interest" description="Disordered" evidence="1">
    <location>
        <begin position="41"/>
        <end position="112"/>
    </location>
</feature>
<gene>
    <name evidence="3" type="ORF">HPK16_00155</name>
</gene>
<organism evidence="3 4">
    <name type="scientific">Listeria rustica</name>
    <dbReference type="NCBI Taxonomy" id="2713503"/>
    <lineage>
        <taxon>Bacteria</taxon>
        <taxon>Bacillati</taxon>
        <taxon>Bacillota</taxon>
        <taxon>Bacilli</taxon>
        <taxon>Bacillales</taxon>
        <taxon>Listeriaceae</taxon>
        <taxon>Listeria</taxon>
    </lineage>
</organism>
<name>A0A7W1T3H8_9LIST</name>
<evidence type="ECO:0000313" key="3">
    <source>
        <dbReference type="EMBL" id="MBA3924734.1"/>
    </source>
</evidence>
<comment type="caution">
    <text evidence="3">The sequence shown here is derived from an EMBL/GenBank/DDBJ whole genome shotgun (WGS) entry which is preliminary data.</text>
</comment>
<dbReference type="RefSeq" id="WP_181675004.1">
    <property type="nucleotide sequence ID" value="NZ_JABJVM010000001.1"/>
</dbReference>
<dbReference type="AlphaFoldDB" id="A0A7W1T3H8"/>
<keyword evidence="2" id="KW-1133">Transmembrane helix</keyword>
<keyword evidence="2" id="KW-0472">Membrane</keyword>
<keyword evidence="2" id="KW-0812">Transmembrane</keyword>
<proteinExistence type="predicted"/>
<feature type="transmembrane region" description="Helical" evidence="2">
    <location>
        <begin position="20"/>
        <end position="39"/>
    </location>
</feature>
<dbReference type="EMBL" id="JABJVM010000001">
    <property type="protein sequence ID" value="MBA3924734.1"/>
    <property type="molecule type" value="Genomic_DNA"/>
</dbReference>
<reference evidence="3 4" key="1">
    <citation type="submission" date="2020-08" db="EMBL/GenBank/DDBJ databases">
        <title>Listeria ohnekaius sp. nov. and Listeria portnoyii sp. nov. isolated from non-agricultural and natural environments.</title>
        <authorList>
            <person name="Weller D."/>
            <person name="Belias A.M."/>
            <person name="Liao J."/>
            <person name="Guo S."/>
            <person name="Orsi R.H."/>
            <person name="Wiedmann M."/>
        </authorList>
    </citation>
    <scope>NUCLEOTIDE SEQUENCE [LARGE SCALE GENOMIC DNA]</scope>
    <source>
        <strain evidence="3 4">FSL W9-0585</strain>
    </source>
</reference>
<feature type="compositionally biased region" description="Low complexity" evidence="1">
    <location>
        <begin position="45"/>
        <end position="59"/>
    </location>
</feature>
<feature type="compositionally biased region" description="Low complexity" evidence="1">
    <location>
        <begin position="68"/>
        <end position="112"/>
    </location>
</feature>
<sequence>MNNEMETAPKKQVNKWKWSTIIVSILSVVTISFMGFALFNQNQAGMNGPGNMSGNNQSQMGGTDESYGTPPSGGPNSQQGGTSDSSGDTDANSGASLNPDTDSSTSSSSNSI</sequence>
<dbReference type="Proteomes" id="UP000548787">
    <property type="component" value="Unassembled WGS sequence"/>
</dbReference>
<accession>A0A7W1T3H8</accession>
<evidence type="ECO:0000256" key="1">
    <source>
        <dbReference type="SAM" id="MobiDB-lite"/>
    </source>
</evidence>
<evidence type="ECO:0000313" key="4">
    <source>
        <dbReference type="Proteomes" id="UP000548787"/>
    </source>
</evidence>
<keyword evidence="4" id="KW-1185">Reference proteome</keyword>